<accession>A0A8X6WH65</accession>
<protein>
    <submittedName>
        <fullName evidence="1">Uncharacterized protein</fullName>
    </submittedName>
</protein>
<dbReference type="Proteomes" id="UP000887159">
    <property type="component" value="Unassembled WGS sequence"/>
</dbReference>
<evidence type="ECO:0000313" key="1">
    <source>
        <dbReference type="EMBL" id="GFY34720.1"/>
    </source>
</evidence>
<name>A0A8X6WH65_TRICX</name>
<proteinExistence type="predicted"/>
<dbReference type="EMBL" id="BMAU01021427">
    <property type="protein sequence ID" value="GFY34720.1"/>
    <property type="molecule type" value="Genomic_DNA"/>
</dbReference>
<dbReference type="AlphaFoldDB" id="A0A8X6WH65"/>
<comment type="caution">
    <text evidence="1">The sequence shown here is derived from an EMBL/GenBank/DDBJ whole genome shotgun (WGS) entry which is preliminary data.</text>
</comment>
<evidence type="ECO:0000313" key="2">
    <source>
        <dbReference type="Proteomes" id="UP000887159"/>
    </source>
</evidence>
<sequence>MIIIVRWLLLVYIDIIPPHYPYASDSANEQYHILGEGVSSCVTLRVTGLWVASFVRCGFWVALFMRDGLWVASFVRDGFVGCVVVCNGLIASCV</sequence>
<gene>
    <name evidence="1" type="ORF">TNCV_4702011</name>
</gene>
<reference evidence="1" key="1">
    <citation type="submission" date="2020-08" db="EMBL/GenBank/DDBJ databases">
        <title>Multicomponent nature underlies the extraordinary mechanical properties of spider dragline silk.</title>
        <authorList>
            <person name="Kono N."/>
            <person name="Nakamura H."/>
            <person name="Mori M."/>
            <person name="Yoshida Y."/>
            <person name="Ohtoshi R."/>
            <person name="Malay A.D."/>
            <person name="Moran D.A.P."/>
            <person name="Tomita M."/>
            <person name="Numata K."/>
            <person name="Arakawa K."/>
        </authorList>
    </citation>
    <scope>NUCLEOTIDE SEQUENCE</scope>
</reference>
<keyword evidence="2" id="KW-1185">Reference proteome</keyword>
<organism evidence="1 2">
    <name type="scientific">Trichonephila clavipes</name>
    <name type="common">Golden silk orbweaver</name>
    <name type="synonym">Nephila clavipes</name>
    <dbReference type="NCBI Taxonomy" id="2585209"/>
    <lineage>
        <taxon>Eukaryota</taxon>
        <taxon>Metazoa</taxon>
        <taxon>Ecdysozoa</taxon>
        <taxon>Arthropoda</taxon>
        <taxon>Chelicerata</taxon>
        <taxon>Arachnida</taxon>
        <taxon>Araneae</taxon>
        <taxon>Araneomorphae</taxon>
        <taxon>Entelegynae</taxon>
        <taxon>Araneoidea</taxon>
        <taxon>Nephilidae</taxon>
        <taxon>Trichonephila</taxon>
    </lineage>
</organism>